<dbReference type="InterPro" id="IPR022924">
    <property type="entry name" value="Cardiolipin_synthase"/>
</dbReference>
<dbReference type="InterPro" id="IPR001736">
    <property type="entry name" value="PLipase_D/transphosphatidylase"/>
</dbReference>
<comment type="function">
    <text evidence="1">Could be a virulence factor.</text>
</comment>
<evidence type="ECO:0000256" key="5">
    <source>
        <dbReference type="ARBA" id="ARBA00022516"/>
    </source>
</evidence>
<feature type="transmembrane region" description="Helical" evidence="16">
    <location>
        <begin position="57"/>
        <end position="80"/>
    </location>
</feature>
<evidence type="ECO:0000256" key="6">
    <source>
        <dbReference type="ARBA" id="ARBA00022525"/>
    </source>
</evidence>
<evidence type="ECO:0000313" key="19">
    <source>
        <dbReference type="Proteomes" id="UP000183900"/>
    </source>
</evidence>
<dbReference type="Pfam" id="PF13091">
    <property type="entry name" value="PLDc_2"/>
    <property type="match status" value="2"/>
</dbReference>
<keyword evidence="6" id="KW-0964">Secreted</keyword>
<dbReference type="EC" id="2.7.8.-" evidence="15"/>
<dbReference type="InterPro" id="IPR025202">
    <property type="entry name" value="PLD-like_dom"/>
</dbReference>
<evidence type="ECO:0000256" key="16">
    <source>
        <dbReference type="SAM" id="Phobius"/>
    </source>
</evidence>
<feature type="domain" description="PLD phosphodiesterase" evidence="17">
    <location>
        <begin position="407"/>
        <end position="434"/>
    </location>
</feature>
<evidence type="ECO:0000256" key="9">
    <source>
        <dbReference type="ARBA" id="ARBA00022737"/>
    </source>
</evidence>
<dbReference type="RefSeq" id="WP_055456266.1">
    <property type="nucleotide sequence ID" value="NZ_CYHE01000009.1"/>
</dbReference>
<dbReference type="PANTHER" id="PTHR21248">
    <property type="entry name" value="CARDIOLIPIN SYNTHASE"/>
    <property type="match status" value="1"/>
</dbReference>
<keyword evidence="4" id="KW-1003">Cell membrane</keyword>
<keyword evidence="5" id="KW-0444">Lipid biosynthesis</keyword>
<evidence type="ECO:0000256" key="8">
    <source>
        <dbReference type="ARBA" id="ARBA00022692"/>
    </source>
</evidence>
<dbReference type="InterPro" id="IPR027379">
    <property type="entry name" value="CLS_N"/>
</dbReference>
<dbReference type="GO" id="GO:0005886">
    <property type="term" value="C:plasma membrane"/>
    <property type="evidence" value="ECO:0007669"/>
    <property type="project" value="UniProtKB-SubCell"/>
</dbReference>
<dbReference type="AlphaFoldDB" id="A0A0K6I4H4"/>
<evidence type="ECO:0000256" key="4">
    <source>
        <dbReference type="ARBA" id="ARBA00022475"/>
    </source>
</evidence>
<evidence type="ECO:0000256" key="7">
    <source>
        <dbReference type="ARBA" id="ARBA00022679"/>
    </source>
</evidence>
<dbReference type="OrthoDB" id="9762009at2"/>
<dbReference type="EMBL" id="CYHE01000009">
    <property type="protein sequence ID" value="CUA98177.1"/>
    <property type="molecule type" value="Genomic_DNA"/>
</dbReference>
<evidence type="ECO:0000256" key="12">
    <source>
        <dbReference type="ARBA" id="ARBA00023136"/>
    </source>
</evidence>
<evidence type="ECO:0000313" key="18">
    <source>
        <dbReference type="EMBL" id="CUA98177.1"/>
    </source>
</evidence>
<evidence type="ECO:0000256" key="11">
    <source>
        <dbReference type="ARBA" id="ARBA00023098"/>
    </source>
</evidence>
<reference evidence="19" key="1">
    <citation type="submission" date="2015-08" db="EMBL/GenBank/DDBJ databases">
        <authorList>
            <person name="Varghese N."/>
        </authorList>
    </citation>
    <scope>NUCLEOTIDE SEQUENCE [LARGE SCALE GENOMIC DNA]</scope>
    <source>
        <strain evidence="19">DSM 23407</strain>
    </source>
</reference>
<keyword evidence="14" id="KW-1208">Phospholipid metabolism</keyword>
<keyword evidence="11" id="KW-0443">Lipid metabolism</keyword>
<dbReference type="CDD" id="cd09161">
    <property type="entry name" value="PLDc_PaCLS_like_2"/>
    <property type="match status" value="1"/>
</dbReference>
<dbReference type="GO" id="GO:0008808">
    <property type="term" value="F:cardiolipin synthase activity"/>
    <property type="evidence" value="ECO:0007669"/>
    <property type="project" value="UniProtKB-UniRule"/>
</dbReference>
<organism evidence="18 19">
    <name type="scientific">Pannonibacter indicus</name>
    <dbReference type="NCBI Taxonomy" id="466044"/>
    <lineage>
        <taxon>Bacteria</taxon>
        <taxon>Pseudomonadati</taxon>
        <taxon>Pseudomonadota</taxon>
        <taxon>Alphaproteobacteria</taxon>
        <taxon>Hyphomicrobiales</taxon>
        <taxon>Stappiaceae</taxon>
        <taxon>Pannonibacter</taxon>
    </lineage>
</organism>
<evidence type="ECO:0000256" key="2">
    <source>
        <dbReference type="ARBA" id="ARBA00004613"/>
    </source>
</evidence>
<keyword evidence="8 16" id="KW-0812">Transmembrane</keyword>
<dbReference type="PROSITE" id="PS50035">
    <property type="entry name" value="PLD"/>
    <property type="match status" value="2"/>
</dbReference>
<feature type="domain" description="PLD phosphodiesterase" evidence="17">
    <location>
        <begin position="232"/>
        <end position="259"/>
    </location>
</feature>
<evidence type="ECO:0000256" key="1">
    <source>
        <dbReference type="ARBA" id="ARBA00003145"/>
    </source>
</evidence>
<comment type="subcellular location">
    <subcellularLocation>
        <location evidence="3">Cell membrane</location>
        <topology evidence="3">Multi-pass membrane protein</topology>
    </subcellularLocation>
    <subcellularLocation>
        <location evidence="2">Secreted</location>
    </subcellularLocation>
</comment>
<evidence type="ECO:0000256" key="13">
    <source>
        <dbReference type="ARBA" id="ARBA00023209"/>
    </source>
</evidence>
<evidence type="ECO:0000256" key="15">
    <source>
        <dbReference type="NCBIfam" id="TIGR04265"/>
    </source>
</evidence>
<evidence type="ECO:0000256" key="14">
    <source>
        <dbReference type="ARBA" id="ARBA00023264"/>
    </source>
</evidence>
<feature type="transmembrane region" description="Helical" evidence="16">
    <location>
        <begin position="22"/>
        <end position="45"/>
    </location>
</feature>
<keyword evidence="19" id="KW-1185">Reference proteome</keyword>
<dbReference type="PANTHER" id="PTHR21248:SF22">
    <property type="entry name" value="PHOSPHOLIPASE D"/>
    <property type="match status" value="1"/>
</dbReference>
<name>A0A0K6I4H4_9HYPH</name>
<accession>A0A0K6I4H4</accession>
<dbReference type="Pfam" id="PF13396">
    <property type="entry name" value="PLDc_N"/>
    <property type="match status" value="1"/>
</dbReference>
<keyword evidence="13" id="KW-0594">Phospholipid biosynthesis</keyword>
<keyword evidence="10 16" id="KW-1133">Transmembrane helix</keyword>
<sequence>MGGDATSIGRDVLTDVSLADTILNNLGIIAAVTAALYTLAAICAVREVMNSRTAQGTIAWLLSLFFLPFPTIFLYLVFGWKQFDDYADVQRKMGRDERSRRARQIGIADKAATTDWQVLSRVANLPFISGNRCELLIDGDATFSSILQGISEARTVVLVQFFIVRSDVLGRTLADLLIEKARQGVRVYFLYDEIGSKGLPKAYIRRLRRQGIHVSGFNETHHYLRILGPMRINYRNHRKVVVVDNRHAWVGGHNVGDEYLGKDPDFGHWRDTHVKISGPAALGCTLSFAEDWHWACGEPLDFFSPGPYESPGDEAVLVMPTGPADPLEDCSIAFTEAISRARHRLWIVSPYFVPGPDVQTALYAAAMRGVDVRVLLPQKADHRLVWLASHAYADDMVNHGIKVYRYLEGFLHQKVMLVDDELASVGTVNFDNRSFRINFEITLWFTSPGFIAQIAAMLEEDFGRARQTGPDDLDKRSFAFRVLAQSARLFSPIL</sequence>
<evidence type="ECO:0000256" key="3">
    <source>
        <dbReference type="ARBA" id="ARBA00004651"/>
    </source>
</evidence>
<evidence type="ECO:0000259" key="17">
    <source>
        <dbReference type="PROSITE" id="PS50035"/>
    </source>
</evidence>
<gene>
    <name evidence="18" type="ORF">Ga0061067_10935</name>
</gene>
<dbReference type="SMART" id="SM00155">
    <property type="entry name" value="PLDc"/>
    <property type="match status" value="2"/>
</dbReference>
<dbReference type="NCBIfam" id="TIGR04265">
    <property type="entry name" value="bac_cardiolipin"/>
    <property type="match status" value="1"/>
</dbReference>
<keyword evidence="9" id="KW-0677">Repeat</keyword>
<keyword evidence="12 16" id="KW-0472">Membrane</keyword>
<dbReference type="Gene3D" id="3.30.870.10">
    <property type="entry name" value="Endonuclease Chain A"/>
    <property type="match status" value="2"/>
</dbReference>
<keyword evidence="7" id="KW-0808">Transferase</keyword>
<proteinExistence type="predicted"/>
<dbReference type="Proteomes" id="UP000183900">
    <property type="component" value="Unassembled WGS sequence"/>
</dbReference>
<dbReference type="CDD" id="cd09155">
    <property type="entry name" value="PLDc_PaCLS_like_1"/>
    <property type="match status" value="1"/>
</dbReference>
<protein>
    <recommendedName>
        <fullName evidence="15">Cardiolipin synthase</fullName>
        <ecNumber evidence="15">2.7.8.-</ecNumber>
    </recommendedName>
</protein>
<dbReference type="GO" id="GO:0032049">
    <property type="term" value="P:cardiolipin biosynthetic process"/>
    <property type="evidence" value="ECO:0007669"/>
    <property type="project" value="UniProtKB-UniRule"/>
</dbReference>
<dbReference type="SUPFAM" id="SSF56024">
    <property type="entry name" value="Phospholipase D/nuclease"/>
    <property type="match status" value="2"/>
</dbReference>
<evidence type="ECO:0000256" key="10">
    <source>
        <dbReference type="ARBA" id="ARBA00022989"/>
    </source>
</evidence>
<dbReference type="GO" id="GO:0005576">
    <property type="term" value="C:extracellular region"/>
    <property type="evidence" value="ECO:0007669"/>
    <property type="project" value="UniProtKB-SubCell"/>
</dbReference>